<keyword evidence="13" id="KW-0443">Lipid metabolism</keyword>
<dbReference type="InterPro" id="IPR008949">
    <property type="entry name" value="Isoprenoid_synthase_dom_sf"/>
</dbReference>
<keyword evidence="8" id="KW-0479">Metal-binding</keyword>
<dbReference type="InterPro" id="IPR033749">
    <property type="entry name" value="Polyprenyl_synt_CS"/>
</dbReference>
<evidence type="ECO:0000256" key="8">
    <source>
        <dbReference type="ARBA" id="ARBA00022723"/>
    </source>
</evidence>
<dbReference type="EMBL" id="KB870812">
    <property type="protein sequence ID" value="EOA14425.1"/>
    <property type="molecule type" value="Genomic_DNA"/>
</dbReference>
<dbReference type="InterPro" id="IPR039702">
    <property type="entry name" value="FPS1-like"/>
</dbReference>
<protein>
    <submittedName>
        <fullName evidence="19">Uncharacterized protein</fullName>
    </submittedName>
</protein>
<evidence type="ECO:0000256" key="11">
    <source>
        <dbReference type="ARBA" id="ARBA00022955"/>
    </source>
</evidence>
<evidence type="ECO:0000256" key="3">
    <source>
        <dbReference type="ARBA" id="ARBA00005035"/>
    </source>
</evidence>
<dbReference type="PROSITE" id="PS00444">
    <property type="entry name" value="POLYPRENYL_SYNTHASE_2"/>
    <property type="match status" value="1"/>
</dbReference>
<dbReference type="SFLD" id="SFLDS00005">
    <property type="entry name" value="Isoprenoid_Synthase_Type_I"/>
    <property type="match status" value="1"/>
</dbReference>
<evidence type="ECO:0000256" key="1">
    <source>
        <dbReference type="ARBA" id="ARBA00001946"/>
    </source>
</evidence>
<keyword evidence="16" id="KW-0414">Isoprene biosynthesis</keyword>
<comment type="pathway">
    <text evidence="2">Isoprenoid biosynthesis; geranyl diphosphate biosynthesis; geranyl diphosphate from dimethylallyl diphosphate and isopentenyl diphosphate: step 1/1.</text>
</comment>
<dbReference type="FunFam" id="1.10.600.10:FF:000008">
    <property type="entry name" value="Farnesyl pyrophosphate synthase"/>
    <property type="match status" value="1"/>
</dbReference>
<comment type="pathway">
    <text evidence="3">Isoprenoid biosynthesis; farnesyl diphosphate biosynthesis; farnesyl diphosphate from geranyl diphosphate and isopentenyl diphosphate: step 1/1.</text>
</comment>
<dbReference type="GO" id="GO:0046872">
    <property type="term" value="F:metal ion binding"/>
    <property type="evidence" value="ECO:0007669"/>
    <property type="project" value="UniProtKB-KW"/>
</dbReference>
<sequence>MSVSWSSCCRNLGKTIKALHLRRGGSLYRRHIQSSSSSSSSMADLKSTFLNVYSVLKSDLLHDPAFEFTNESRLWVERMLDYNVRGGKLNRGLSVVDSFKLLKEGKDLTEQEVFLSCALGWCIEWLQAYFLVLDDIMDNSVTRRGQPCWFRVPQVGMVAINDGILLRNHIHRILKKHFRDKPYYVDLVDLFNEVEMQTACGQMIDLITTFEGEKDLSKYSLSIHRRIVQYKTAYYSFYLPVACALVMAGENLENHVDVKNVLVDMGIYFQVQDDYLDCFADPETLGKIGTDIEDFKCSWLVVKALERCSEEQTKILYENYGKPDPSNVAKVKDLYKELDLEGVFMEYESKSYEKLTGVIEAHNSKAIQAVLKSFLAKIYKRQK</sequence>
<name>R0GPZ6_9BRAS</name>
<dbReference type="GO" id="GO:0004337">
    <property type="term" value="F:(2E,6E)-farnesyl diphosphate synthase activity"/>
    <property type="evidence" value="ECO:0007669"/>
    <property type="project" value="UniProtKB-ARBA"/>
</dbReference>
<dbReference type="PANTHER" id="PTHR11525:SF0">
    <property type="entry name" value="FARNESYL PYROPHOSPHATE SYNTHASE"/>
    <property type="match status" value="1"/>
</dbReference>
<evidence type="ECO:0000256" key="2">
    <source>
        <dbReference type="ARBA" id="ARBA00004932"/>
    </source>
</evidence>
<keyword evidence="12" id="KW-0756">Sterol biosynthesis</keyword>
<keyword evidence="9" id="KW-0152">Cholesterol biosynthesis</keyword>
<evidence type="ECO:0000256" key="12">
    <source>
        <dbReference type="ARBA" id="ARBA00023011"/>
    </source>
</evidence>
<dbReference type="CDD" id="cd00685">
    <property type="entry name" value="Trans_IPPS_HT"/>
    <property type="match status" value="1"/>
</dbReference>
<evidence type="ECO:0000313" key="20">
    <source>
        <dbReference type="Proteomes" id="UP000029121"/>
    </source>
</evidence>
<evidence type="ECO:0000256" key="7">
    <source>
        <dbReference type="ARBA" id="ARBA00022679"/>
    </source>
</evidence>
<dbReference type="PROSITE" id="PS00723">
    <property type="entry name" value="POLYPRENYL_SYNTHASE_1"/>
    <property type="match status" value="1"/>
</dbReference>
<keyword evidence="20" id="KW-1185">Reference proteome</keyword>
<comment type="similarity">
    <text evidence="4 18">Belongs to the FPP/GGPP synthase family.</text>
</comment>
<dbReference type="GO" id="GO:0004161">
    <property type="term" value="F:dimethylallyltranstransferase activity"/>
    <property type="evidence" value="ECO:0007669"/>
    <property type="project" value="TreeGrafter"/>
</dbReference>
<dbReference type="Gene3D" id="1.10.600.10">
    <property type="entry name" value="Farnesyl Diphosphate Synthase"/>
    <property type="match status" value="1"/>
</dbReference>
<dbReference type="GO" id="GO:0045337">
    <property type="term" value="P:farnesyl diphosphate biosynthetic process"/>
    <property type="evidence" value="ECO:0007669"/>
    <property type="project" value="UniProtKB-ARBA"/>
</dbReference>
<keyword evidence="11" id="KW-0752">Steroid biosynthesis</keyword>
<evidence type="ECO:0000256" key="16">
    <source>
        <dbReference type="ARBA" id="ARBA00023229"/>
    </source>
</evidence>
<organism evidence="19 20">
    <name type="scientific">Capsella rubella</name>
    <dbReference type="NCBI Taxonomy" id="81985"/>
    <lineage>
        <taxon>Eukaryota</taxon>
        <taxon>Viridiplantae</taxon>
        <taxon>Streptophyta</taxon>
        <taxon>Embryophyta</taxon>
        <taxon>Tracheophyta</taxon>
        <taxon>Spermatophyta</taxon>
        <taxon>Magnoliopsida</taxon>
        <taxon>eudicotyledons</taxon>
        <taxon>Gunneridae</taxon>
        <taxon>Pentapetalae</taxon>
        <taxon>rosids</taxon>
        <taxon>malvids</taxon>
        <taxon>Brassicales</taxon>
        <taxon>Brassicaceae</taxon>
        <taxon>Camelineae</taxon>
        <taxon>Capsella</taxon>
    </lineage>
</organism>
<evidence type="ECO:0000256" key="5">
    <source>
        <dbReference type="ARBA" id="ARBA00022516"/>
    </source>
</evidence>
<evidence type="ECO:0000256" key="18">
    <source>
        <dbReference type="RuleBase" id="RU004466"/>
    </source>
</evidence>
<evidence type="ECO:0000256" key="6">
    <source>
        <dbReference type="ARBA" id="ARBA00022548"/>
    </source>
</evidence>
<dbReference type="InterPro" id="IPR000092">
    <property type="entry name" value="Polyprenyl_synt"/>
</dbReference>
<keyword evidence="14" id="KW-1207">Sterol metabolism</keyword>
<evidence type="ECO:0000313" key="19">
    <source>
        <dbReference type="EMBL" id="EOA14425.1"/>
    </source>
</evidence>
<dbReference type="AlphaFoldDB" id="R0GPZ6"/>
<proteinExistence type="inferred from homology"/>
<keyword evidence="5" id="KW-0444">Lipid biosynthesis</keyword>
<evidence type="ECO:0000256" key="9">
    <source>
        <dbReference type="ARBA" id="ARBA00022778"/>
    </source>
</evidence>
<comment type="cofactor">
    <cofactor evidence="1">
        <name>Mg(2+)</name>
        <dbReference type="ChEBI" id="CHEBI:18420"/>
    </cofactor>
</comment>
<keyword evidence="10" id="KW-0460">Magnesium</keyword>
<keyword evidence="6" id="KW-0153">Cholesterol metabolism</keyword>
<comment type="function">
    <text evidence="17">Catalyzes the sequential condensation of isopentenyl pyrophosphate with the allylic pyrophosphates, dimethylallyl pyrophosphate, and then with the resultant geranylpyrophosphate to the ultimate product farnesyl pyrophosphate.</text>
</comment>
<evidence type="ECO:0000256" key="17">
    <source>
        <dbReference type="ARBA" id="ARBA00046091"/>
    </source>
</evidence>
<dbReference type="SUPFAM" id="SSF48576">
    <property type="entry name" value="Terpenoid synthases"/>
    <property type="match status" value="1"/>
</dbReference>
<dbReference type="OrthoDB" id="10257492at2759"/>
<accession>R0GPZ6</accession>
<dbReference type="STRING" id="81985.R0GPZ6"/>
<keyword evidence="15" id="KW-0753">Steroid metabolism</keyword>
<evidence type="ECO:0000256" key="4">
    <source>
        <dbReference type="ARBA" id="ARBA00006706"/>
    </source>
</evidence>
<evidence type="ECO:0000256" key="15">
    <source>
        <dbReference type="ARBA" id="ARBA00023221"/>
    </source>
</evidence>
<dbReference type="GO" id="GO:0005737">
    <property type="term" value="C:cytoplasm"/>
    <property type="evidence" value="ECO:0007669"/>
    <property type="project" value="TreeGrafter"/>
</dbReference>
<gene>
    <name evidence="19" type="ORF">CARUB_v10027627mg</name>
</gene>
<dbReference type="PANTHER" id="PTHR11525">
    <property type="entry name" value="FARNESYL-PYROPHOSPHATE SYNTHETASE"/>
    <property type="match status" value="1"/>
</dbReference>
<evidence type="ECO:0000256" key="10">
    <source>
        <dbReference type="ARBA" id="ARBA00022842"/>
    </source>
</evidence>
<reference evidence="20" key="1">
    <citation type="journal article" date="2013" name="Nat. Genet.">
        <title>The Capsella rubella genome and the genomic consequences of rapid mating system evolution.</title>
        <authorList>
            <person name="Slotte T."/>
            <person name="Hazzouri K.M."/>
            <person name="Agren J.A."/>
            <person name="Koenig D."/>
            <person name="Maumus F."/>
            <person name="Guo Y.L."/>
            <person name="Steige K."/>
            <person name="Platts A.E."/>
            <person name="Escobar J.S."/>
            <person name="Newman L.K."/>
            <person name="Wang W."/>
            <person name="Mandakova T."/>
            <person name="Vello E."/>
            <person name="Smith L.M."/>
            <person name="Henz S.R."/>
            <person name="Steffen J."/>
            <person name="Takuno S."/>
            <person name="Brandvain Y."/>
            <person name="Coop G."/>
            <person name="Andolfatto P."/>
            <person name="Hu T.T."/>
            <person name="Blanchette M."/>
            <person name="Clark R.M."/>
            <person name="Quesneville H."/>
            <person name="Nordborg M."/>
            <person name="Gaut B.S."/>
            <person name="Lysak M.A."/>
            <person name="Jenkins J."/>
            <person name="Grimwood J."/>
            <person name="Chapman J."/>
            <person name="Prochnik S."/>
            <person name="Shu S."/>
            <person name="Rokhsar D."/>
            <person name="Schmutz J."/>
            <person name="Weigel D."/>
            <person name="Wright S.I."/>
        </authorList>
    </citation>
    <scope>NUCLEOTIDE SEQUENCE [LARGE SCALE GENOMIC DNA]</scope>
    <source>
        <strain evidence="20">cv. Monte Gargano</strain>
    </source>
</reference>
<evidence type="ECO:0000256" key="14">
    <source>
        <dbReference type="ARBA" id="ARBA00023166"/>
    </source>
</evidence>
<evidence type="ECO:0000256" key="13">
    <source>
        <dbReference type="ARBA" id="ARBA00023098"/>
    </source>
</evidence>
<dbReference type="SFLD" id="SFLDG01017">
    <property type="entry name" value="Polyprenyl_Transferase_Like"/>
    <property type="match status" value="1"/>
</dbReference>
<dbReference type="eggNOG" id="KOG0711">
    <property type="taxonomic scope" value="Eukaryota"/>
</dbReference>
<dbReference type="Proteomes" id="UP000029121">
    <property type="component" value="Unassembled WGS sequence"/>
</dbReference>
<dbReference type="GO" id="GO:0006695">
    <property type="term" value="P:cholesterol biosynthetic process"/>
    <property type="evidence" value="ECO:0007669"/>
    <property type="project" value="UniProtKB-KW"/>
</dbReference>
<dbReference type="Pfam" id="PF00348">
    <property type="entry name" value="polyprenyl_synt"/>
    <property type="match status" value="1"/>
</dbReference>
<keyword evidence="7 18" id="KW-0808">Transferase</keyword>
<dbReference type="KEGG" id="crb:17875627"/>